<keyword evidence="2" id="KW-1185">Reference proteome</keyword>
<protein>
    <recommendedName>
        <fullName evidence="3">Post-SET domain-containing protein</fullName>
    </recommendedName>
</protein>
<reference evidence="1 2" key="1">
    <citation type="journal article" date="2020" name="BMC Genomics">
        <title>Intraspecific diversification of the crop wild relative Brassica cretica Lam. using demographic model selection.</title>
        <authorList>
            <person name="Kioukis A."/>
            <person name="Michalopoulou V.A."/>
            <person name="Briers L."/>
            <person name="Pirintsos S."/>
            <person name="Studholme D.J."/>
            <person name="Pavlidis P."/>
            <person name="Sarris P.F."/>
        </authorList>
    </citation>
    <scope>NUCLEOTIDE SEQUENCE [LARGE SCALE GENOMIC DNA]</scope>
    <source>
        <strain evidence="2">cv. PFS-1207/04</strain>
    </source>
</reference>
<evidence type="ECO:0008006" key="3">
    <source>
        <dbReference type="Google" id="ProtNLM"/>
    </source>
</evidence>
<accession>A0ABQ7D8H1</accession>
<dbReference type="Proteomes" id="UP000266723">
    <property type="component" value="Unassembled WGS sequence"/>
</dbReference>
<proteinExistence type="predicted"/>
<gene>
    <name evidence="1" type="ORF">DY000_02015562</name>
</gene>
<sequence length="74" mass="7853">MLGLVDVGDRGHLCSCMGVRANAHDTFLELFLVEPIFKSGSSERPKLPGSDSCYNCGSSSCGKWLFGLVEAAGQ</sequence>
<organism evidence="1 2">
    <name type="scientific">Brassica cretica</name>
    <name type="common">Mustard</name>
    <dbReference type="NCBI Taxonomy" id="69181"/>
    <lineage>
        <taxon>Eukaryota</taxon>
        <taxon>Viridiplantae</taxon>
        <taxon>Streptophyta</taxon>
        <taxon>Embryophyta</taxon>
        <taxon>Tracheophyta</taxon>
        <taxon>Spermatophyta</taxon>
        <taxon>Magnoliopsida</taxon>
        <taxon>eudicotyledons</taxon>
        <taxon>Gunneridae</taxon>
        <taxon>Pentapetalae</taxon>
        <taxon>rosids</taxon>
        <taxon>malvids</taxon>
        <taxon>Brassicales</taxon>
        <taxon>Brassicaceae</taxon>
        <taxon>Brassiceae</taxon>
        <taxon>Brassica</taxon>
    </lineage>
</organism>
<dbReference type="EMBL" id="QGKV02000759">
    <property type="protein sequence ID" value="KAF3567884.1"/>
    <property type="molecule type" value="Genomic_DNA"/>
</dbReference>
<evidence type="ECO:0000313" key="2">
    <source>
        <dbReference type="Proteomes" id="UP000266723"/>
    </source>
</evidence>
<comment type="caution">
    <text evidence="1">The sequence shown here is derived from an EMBL/GenBank/DDBJ whole genome shotgun (WGS) entry which is preliminary data.</text>
</comment>
<evidence type="ECO:0000313" key="1">
    <source>
        <dbReference type="EMBL" id="KAF3567884.1"/>
    </source>
</evidence>
<name>A0ABQ7D8H1_BRACR</name>